<keyword evidence="1" id="KW-0472">Membrane</keyword>
<dbReference type="EMBL" id="JRHH01000001">
    <property type="protein sequence ID" value="KGD69679.1"/>
    <property type="molecule type" value="Genomic_DNA"/>
</dbReference>
<proteinExistence type="predicted"/>
<dbReference type="AlphaFoldDB" id="A0A095SZ86"/>
<feature type="transmembrane region" description="Helical" evidence="1">
    <location>
        <begin position="171"/>
        <end position="188"/>
    </location>
</feature>
<keyword evidence="3" id="KW-1185">Reference proteome</keyword>
<dbReference type="Proteomes" id="UP000029554">
    <property type="component" value="Unassembled WGS sequence"/>
</dbReference>
<name>A0A095SZ86_9FLAO</name>
<feature type="transmembrane region" description="Helical" evidence="1">
    <location>
        <begin position="146"/>
        <end position="165"/>
    </location>
</feature>
<evidence type="ECO:0000256" key="1">
    <source>
        <dbReference type="SAM" id="Phobius"/>
    </source>
</evidence>
<feature type="transmembrane region" description="Helical" evidence="1">
    <location>
        <begin position="18"/>
        <end position="36"/>
    </location>
</feature>
<keyword evidence="1" id="KW-0812">Transmembrane</keyword>
<accession>A0A095SZ86</accession>
<keyword evidence="1" id="KW-1133">Transmembrane helix</keyword>
<protein>
    <submittedName>
        <fullName evidence="2">Uncharacterized protein</fullName>
    </submittedName>
</protein>
<comment type="caution">
    <text evidence="2">The sequence shown here is derived from an EMBL/GenBank/DDBJ whole genome shotgun (WGS) entry which is preliminary data.</text>
</comment>
<evidence type="ECO:0000313" key="2">
    <source>
        <dbReference type="EMBL" id="KGD69679.1"/>
    </source>
</evidence>
<reference evidence="2 3" key="1">
    <citation type="submission" date="2014-09" db="EMBL/GenBank/DDBJ databases">
        <title>Whole Genome Shotgun of Flavobacterium aquatile LMG 4008.</title>
        <authorList>
            <person name="Gale A.N."/>
            <person name="Pipes S.E."/>
            <person name="Newman J.D."/>
        </authorList>
    </citation>
    <scope>NUCLEOTIDE SEQUENCE [LARGE SCALE GENOMIC DNA]</scope>
    <source>
        <strain evidence="2 3">LMG 4008</strain>
    </source>
</reference>
<organism evidence="2 3">
    <name type="scientific">Flavobacterium aquatile LMG 4008 = ATCC 11947</name>
    <dbReference type="NCBI Taxonomy" id="1453498"/>
    <lineage>
        <taxon>Bacteria</taxon>
        <taxon>Pseudomonadati</taxon>
        <taxon>Bacteroidota</taxon>
        <taxon>Flavobacteriia</taxon>
        <taxon>Flavobacteriales</taxon>
        <taxon>Flavobacteriaceae</taxon>
        <taxon>Flavobacterium</taxon>
    </lineage>
</organism>
<dbReference type="RefSeq" id="WP_035124096.1">
    <property type="nucleotide sequence ID" value="NZ_JRHH01000001.1"/>
</dbReference>
<dbReference type="eggNOG" id="ENOG502ZAWQ">
    <property type="taxonomic scope" value="Bacteria"/>
</dbReference>
<dbReference type="OrthoDB" id="7172951at2"/>
<sequence length="272" mass="32087">MRENVTVQQALNKGKIKLIYIPLLLMLLSFGVGFYLNSVELYSGWAIGISGIVGFLLSWLAWSYFVVEWKVWAFENVRNVHELKRKAIEQRLIWNDDSWFNKTEIVCYEQKQKLKHLEKKFLEKDVYHDDISVPKETAIYFSKTTMVIEFIIGVFMIGSGLFFYWTDSSGFYWMILPLIGIYSFYSCFKKYLDKSPQIIINNEGIKLKNSSLTAWNQVYNDRVFNESHGKHSTNYLSYNSEKISIDNLDIKFDKLENLLQVYRVRFEKSNPS</sequence>
<feature type="transmembrane region" description="Helical" evidence="1">
    <location>
        <begin position="42"/>
        <end position="62"/>
    </location>
</feature>
<gene>
    <name evidence="2" type="ORF">LG45_02670</name>
</gene>
<dbReference type="STRING" id="1453498.LG45_02670"/>
<evidence type="ECO:0000313" key="3">
    <source>
        <dbReference type="Proteomes" id="UP000029554"/>
    </source>
</evidence>